<organism evidence="2">
    <name type="scientific">Oryza brachyantha</name>
    <name type="common">malo sina</name>
    <dbReference type="NCBI Taxonomy" id="4533"/>
    <lineage>
        <taxon>Eukaryota</taxon>
        <taxon>Viridiplantae</taxon>
        <taxon>Streptophyta</taxon>
        <taxon>Embryophyta</taxon>
        <taxon>Tracheophyta</taxon>
        <taxon>Spermatophyta</taxon>
        <taxon>Magnoliopsida</taxon>
        <taxon>Liliopsida</taxon>
        <taxon>Poales</taxon>
        <taxon>Poaceae</taxon>
        <taxon>BOP clade</taxon>
        <taxon>Oryzoideae</taxon>
        <taxon>Oryzeae</taxon>
        <taxon>Oryzinae</taxon>
        <taxon>Oryza</taxon>
    </lineage>
</organism>
<reference evidence="2" key="1">
    <citation type="journal article" date="2013" name="Nat. Commun.">
        <title>Whole-genome sequencing of Oryza brachyantha reveals mechanisms underlying Oryza genome evolution.</title>
        <authorList>
            <person name="Chen J."/>
            <person name="Huang Q."/>
            <person name="Gao D."/>
            <person name="Wang J."/>
            <person name="Lang Y."/>
            <person name="Liu T."/>
            <person name="Li B."/>
            <person name="Bai Z."/>
            <person name="Luis Goicoechea J."/>
            <person name="Liang C."/>
            <person name="Chen C."/>
            <person name="Zhang W."/>
            <person name="Sun S."/>
            <person name="Liao Y."/>
            <person name="Zhang X."/>
            <person name="Yang L."/>
            <person name="Song C."/>
            <person name="Wang M."/>
            <person name="Shi J."/>
            <person name="Liu G."/>
            <person name="Liu J."/>
            <person name="Zhou H."/>
            <person name="Zhou W."/>
            <person name="Yu Q."/>
            <person name="An N."/>
            <person name="Chen Y."/>
            <person name="Cai Q."/>
            <person name="Wang B."/>
            <person name="Liu B."/>
            <person name="Min J."/>
            <person name="Huang Y."/>
            <person name="Wu H."/>
            <person name="Li Z."/>
            <person name="Zhang Y."/>
            <person name="Yin Y."/>
            <person name="Song W."/>
            <person name="Jiang J."/>
            <person name="Jackson S.A."/>
            <person name="Wing R.A."/>
            <person name="Wang J."/>
            <person name="Chen M."/>
        </authorList>
    </citation>
    <scope>NUCLEOTIDE SEQUENCE [LARGE SCALE GENOMIC DNA]</scope>
    <source>
        <strain evidence="2">cv. IRGC 101232</strain>
    </source>
</reference>
<evidence type="ECO:0000256" key="1">
    <source>
        <dbReference type="SAM" id="MobiDB-lite"/>
    </source>
</evidence>
<dbReference type="Proteomes" id="UP000006038">
    <property type="component" value="Chromosome 12"/>
</dbReference>
<evidence type="ECO:0000313" key="3">
    <source>
        <dbReference type="Proteomes" id="UP000006038"/>
    </source>
</evidence>
<accession>J3NCM2</accession>
<dbReference type="EnsemblPlants" id="OB12G17300.1">
    <property type="protein sequence ID" value="OB12G17300.1"/>
    <property type="gene ID" value="OB12G17300"/>
</dbReference>
<dbReference type="HOGENOM" id="CLU_2798000_0_0_1"/>
<feature type="region of interest" description="Disordered" evidence="1">
    <location>
        <begin position="42"/>
        <end position="68"/>
    </location>
</feature>
<name>J3NCM2_ORYBR</name>
<reference evidence="2" key="2">
    <citation type="submission" date="2013-04" db="UniProtKB">
        <authorList>
            <consortium name="EnsemblPlants"/>
        </authorList>
    </citation>
    <scope>IDENTIFICATION</scope>
</reference>
<evidence type="ECO:0000313" key="2">
    <source>
        <dbReference type="EnsemblPlants" id="OB12G17300.1"/>
    </source>
</evidence>
<dbReference type="Gramene" id="OB12G17300.1">
    <property type="protein sequence ID" value="OB12G17300.1"/>
    <property type="gene ID" value="OB12G17300"/>
</dbReference>
<protein>
    <submittedName>
        <fullName evidence="2">Uncharacterized protein</fullName>
    </submittedName>
</protein>
<sequence>MCNDDTTGQRVYPRCEHVSTVSRPVTTPSTRTILRRTRTGHYPRRPHVAGFPSRFVHPSRGLQGMAQP</sequence>
<keyword evidence="3" id="KW-1185">Reference proteome</keyword>
<proteinExistence type="predicted"/>
<dbReference type="AlphaFoldDB" id="J3NCM2"/>